<dbReference type="Proteomes" id="UP000316476">
    <property type="component" value="Unassembled WGS sequence"/>
</dbReference>
<evidence type="ECO:0000256" key="1">
    <source>
        <dbReference type="SAM" id="Phobius"/>
    </source>
</evidence>
<accession>A0A5C6FXV1</accession>
<dbReference type="EMBL" id="SJPZ01000001">
    <property type="protein sequence ID" value="TWU67174.1"/>
    <property type="molecule type" value="Genomic_DNA"/>
</dbReference>
<gene>
    <name evidence="2" type="ORF">V7x_27470</name>
</gene>
<feature type="transmembrane region" description="Helical" evidence="1">
    <location>
        <begin position="178"/>
        <end position="197"/>
    </location>
</feature>
<name>A0A5C6FXV1_9PLAN</name>
<feature type="transmembrane region" description="Helical" evidence="1">
    <location>
        <begin position="103"/>
        <end position="123"/>
    </location>
</feature>
<dbReference type="RefSeq" id="WP_146413635.1">
    <property type="nucleotide sequence ID" value="NZ_SJPZ01000001.1"/>
</dbReference>
<feature type="transmembrane region" description="Helical" evidence="1">
    <location>
        <begin position="64"/>
        <end position="91"/>
    </location>
</feature>
<protein>
    <submittedName>
        <fullName evidence="2">Uncharacterized protein</fullName>
    </submittedName>
</protein>
<keyword evidence="1" id="KW-1133">Transmembrane helix</keyword>
<reference evidence="2 3" key="1">
    <citation type="submission" date="2019-02" db="EMBL/GenBank/DDBJ databases">
        <title>Deep-cultivation of Planctomycetes and their phenomic and genomic characterization uncovers novel biology.</title>
        <authorList>
            <person name="Wiegand S."/>
            <person name="Jogler M."/>
            <person name="Boedeker C."/>
            <person name="Pinto D."/>
            <person name="Vollmers J."/>
            <person name="Rivas-Marin E."/>
            <person name="Kohn T."/>
            <person name="Peeters S.H."/>
            <person name="Heuer A."/>
            <person name="Rast P."/>
            <person name="Oberbeckmann S."/>
            <person name="Bunk B."/>
            <person name="Jeske O."/>
            <person name="Meyerdierks A."/>
            <person name="Storesund J.E."/>
            <person name="Kallscheuer N."/>
            <person name="Luecker S."/>
            <person name="Lage O.M."/>
            <person name="Pohl T."/>
            <person name="Merkel B.J."/>
            <person name="Hornburger P."/>
            <person name="Mueller R.-W."/>
            <person name="Bruemmer F."/>
            <person name="Labrenz M."/>
            <person name="Spormann A.M."/>
            <person name="Op Den Camp H."/>
            <person name="Overmann J."/>
            <person name="Amann R."/>
            <person name="Jetten M.S.M."/>
            <person name="Mascher T."/>
            <person name="Medema M.H."/>
            <person name="Devos D.P."/>
            <person name="Kaster A.-K."/>
            <person name="Ovreas L."/>
            <person name="Rohde M."/>
            <person name="Galperin M.Y."/>
            <person name="Jogler C."/>
        </authorList>
    </citation>
    <scope>NUCLEOTIDE SEQUENCE [LARGE SCALE GENOMIC DNA]</scope>
    <source>
        <strain evidence="2 3">V7</strain>
    </source>
</reference>
<dbReference type="OrthoDB" id="9895144at2"/>
<comment type="caution">
    <text evidence="2">The sequence shown here is derived from an EMBL/GenBank/DDBJ whole genome shotgun (WGS) entry which is preliminary data.</text>
</comment>
<feature type="transmembrane region" description="Helical" evidence="1">
    <location>
        <begin position="278"/>
        <end position="299"/>
    </location>
</feature>
<proteinExistence type="predicted"/>
<sequence length="322" mass="36582">MSESREANLLPVGDRISRESDDARRSLLTALGRLLAVFAIATILATVMMWLRNRSPFFLTSSQWMWAFAPASGIAEQIANVVTVQIVIAALWPVPRLLRWYQWLTVAIVIVGVMGLRALVPSYPELNPINRWVMVLMVSQSQLLSFFLSAFVMAAAAPIVQTHLVARNQPLILPNRQWTIAGIMAVTLLTASVFLSQRVYRTLVEWYWDADDIVDSNFWQMLFGYASYIFPPVLIAWAAAFRGAGWSWMSAFLFVILAWLFQIAGQLSIMISMNASNLLMVLGISGFHYLVADGFAFLVHWWCFRRWHQAGYDLWVNVRWAA</sequence>
<keyword evidence="1" id="KW-0472">Membrane</keyword>
<feature type="transmembrane region" description="Helical" evidence="1">
    <location>
        <begin position="251"/>
        <end position="272"/>
    </location>
</feature>
<feature type="transmembrane region" description="Helical" evidence="1">
    <location>
        <begin position="34"/>
        <end position="52"/>
    </location>
</feature>
<keyword evidence="1" id="KW-0812">Transmembrane</keyword>
<feature type="transmembrane region" description="Helical" evidence="1">
    <location>
        <begin position="217"/>
        <end position="239"/>
    </location>
</feature>
<organism evidence="2 3">
    <name type="scientific">Crateriforma conspicua</name>
    <dbReference type="NCBI Taxonomy" id="2527996"/>
    <lineage>
        <taxon>Bacteria</taxon>
        <taxon>Pseudomonadati</taxon>
        <taxon>Planctomycetota</taxon>
        <taxon>Planctomycetia</taxon>
        <taxon>Planctomycetales</taxon>
        <taxon>Planctomycetaceae</taxon>
        <taxon>Crateriforma</taxon>
    </lineage>
</organism>
<dbReference type="AlphaFoldDB" id="A0A5C6FXV1"/>
<feature type="transmembrane region" description="Helical" evidence="1">
    <location>
        <begin position="143"/>
        <end position="166"/>
    </location>
</feature>
<evidence type="ECO:0000313" key="2">
    <source>
        <dbReference type="EMBL" id="TWU67174.1"/>
    </source>
</evidence>
<evidence type="ECO:0000313" key="3">
    <source>
        <dbReference type="Proteomes" id="UP000316476"/>
    </source>
</evidence>